<dbReference type="SUPFAM" id="SSF53335">
    <property type="entry name" value="S-adenosyl-L-methionine-dependent methyltransferases"/>
    <property type="match status" value="1"/>
</dbReference>
<name>A0A9P8DX10_AURME</name>
<evidence type="ECO:0000256" key="4">
    <source>
        <dbReference type="ARBA" id="ARBA00022691"/>
    </source>
</evidence>
<evidence type="ECO:0000256" key="5">
    <source>
        <dbReference type="PROSITE-ProRule" id="PRU01016"/>
    </source>
</evidence>
<dbReference type="GO" id="GO:0003886">
    <property type="term" value="F:DNA (cytosine-5-)-methyltransferase activity"/>
    <property type="evidence" value="ECO:0007669"/>
    <property type="project" value="UniProtKB-EC"/>
</dbReference>
<feature type="active site" evidence="5">
    <location>
        <position position="400"/>
    </location>
</feature>
<dbReference type="GO" id="GO:0005634">
    <property type="term" value="C:nucleus"/>
    <property type="evidence" value="ECO:0007669"/>
    <property type="project" value="TreeGrafter"/>
</dbReference>
<evidence type="ECO:0000256" key="3">
    <source>
        <dbReference type="ARBA" id="ARBA00022679"/>
    </source>
</evidence>
<reference evidence="6" key="1">
    <citation type="journal article" date="2021" name="J Fungi (Basel)">
        <title>Virulence traits and population genomics of the black yeast Aureobasidium melanogenum.</title>
        <authorList>
            <person name="Cernosa A."/>
            <person name="Sun X."/>
            <person name="Gostincar C."/>
            <person name="Fang C."/>
            <person name="Gunde-Cimerman N."/>
            <person name="Song Z."/>
        </authorList>
    </citation>
    <scope>NUCLEOTIDE SEQUENCE</scope>
    <source>
        <strain evidence="6">EXF-9911</strain>
    </source>
</reference>
<dbReference type="Proteomes" id="UP000779574">
    <property type="component" value="Unassembled WGS sequence"/>
</dbReference>
<dbReference type="OrthoDB" id="414133at2759"/>
<dbReference type="EC" id="2.1.1.37" evidence="1"/>
<dbReference type="AlphaFoldDB" id="A0A9P8DX10"/>
<dbReference type="GO" id="GO:0044027">
    <property type="term" value="P:negative regulation of gene expression via chromosomal CpG island methylation"/>
    <property type="evidence" value="ECO:0007669"/>
    <property type="project" value="TreeGrafter"/>
</dbReference>
<keyword evidence="4 5" id="KW-0949">S-adenosyl-L-methionine</keyword>
<dbReference type="Gene3D" id="3.90.120.10">
    <property type="entry name" value="DNA Methylase, subunit A, domain 2"/>
    <property type="match status" value="1"/>
</dbReference>
<evidence type="ECO:0000256" key="1">
    <source>
        <dbReference type="ARBA" id="ARBA00011975"/>
    </source>
</evidence>
<dbReference type="EMBL" id="JAHFXF010001921">
    <property type="protein sequence ID" value="KAG9661620.1"/>
    <property type="molecule type" value="Genomic_DNA"/>
</dbReference>
<dbReference type="GO" id="GO:0032259">
    <property type="term" value="P:methylation"/>
    <property type="evidence" value="ECO:0007669"/>
    <property type="project" value="UniProtKB-KW"/>
</dbReference>
<dbReference type="Pfam" id="PF00145">
    <property type="entry name" value="DNA_methylase"/>
    <property type="match status" value="2"/>
</dbReference>
<dbReference type="PRINTS" id="PR00105">
    <property type="entry name" value="C5METTRFRASE"/>
</dbReference>
<comment type="similarity">
    <text evidence="5">Belongs to the class I-like SAM-binding methyltransferase superfamily. C5-methyltransferase family.</text>
</comment>
<keyword evidence="3 5" id="KW-0808">Transferase</keyword>
<dbReference type="Gene3D" id="3.40.50.150">
    <property type="entry name" value="Vaccinia Virus protein VP39"/>
    <property type="match status" value="1"/>
</dbReference>
<dbReference type="InterPro" id="IPR001525">
    <property type="entry name" value="C5_MeTfrase"/>
</dbReference>
<protein>
    <recommendedName>
        <fullName evidence="1">DNA (cytosine-5-)-methyltransferase</fullName>
        <ecNumber evidence="1">2.1.1.37</ecNumber>
    </recommendedName>
</protein>
<evidence type="ECO:0000313" key="7">
    <source>
        <dbReference type="Proteomes" id="UP000779574"/>
    </source>
</evidence>
<proteinExistence type="inferred from homology"/>
<keyword evidence="2 5" id="KW-0489">Methyltransferase</keyword>
<organism evidence="6 7">
    <name type="scientific">Aureobasidium melanogenum</name>
    <name type="common">Aureobasidium pullulans var. melanogenum</name>
    <dbReference type="NCBI Taxonomy" id="46634"/>
    <lineage>
        <taxon>Eukaryota</taxon>
        <taxon>Fungi</taxon>
        <taxon>Dikarya</taxon>
        <taxon>Ascomycota</taxon>
        <taxon>Pezizomycotina</taxon>
        <taxon>Dothideomycetes</taxon>
        <taxon>Dothideomycetidae</taxon>
        <taxon>Dothideales</taxon>
        <taxon>Saccotheciaceae</taxon>
        <taxon>Aureobasidium</taxon>
    </lineage>
</organism>
<gene>
    <name evidence="6" type="ORF">KCU76_g19302</name>
</gene>
<feature type="non-terminal residue" evidence="6">
    <location>
        <position position="657"/>
    </location>
</feature>
<comment type="caution">
    <text evidence="6">The sequence shown here is derived from an EMBL/GenBank/DDBJ whole genome shotgun (WGS) entry which is preliminary data.</text>
</comment>
<dbReference type="InterPro" id="IPR050390">
    <property type="entry name" value="C5-Methyltransferase"/>
</dbReference>
<evidence type="ECO:0000313" key="6">
    <source>
        <dbReference type="EMBL" id="KAG9661620.1"/>
    </source>
</evidence>
<reference evidence="6" key="2">
    <citation type="submission" date="2021-08" db="EMBL/GenBank/DDBJ databases">
        <authorList>
            <person name="Gostincar C."/>
            <person name="Sun X."/>
            <person name="Song Z."/>
            <person name="Gunde-Cimerman N."/>
        </authorList>
    </citation>
    <scope>NUCLEOTIDE SEQUENCE</scope>
    <source>
        <strain evidence="6">EXF-9911</strain>
    </source>
</reference>
<accession>A0A9P8DX10</accession>
<dbReference type="GO" id="GO:0003677">
    <property type="term" value="F:DNA binding"/>
    <property type="evidence" value="ECO:0007669"/>
    <property type="project" value="TreeGrafter"/>
</dbReference>
<evidence type="ECO:0000256" key="2">
    <source>
        <dbReference type="ARBA" id="ARBA00022603"/>
    </source>
</evidence>
<dbReference type="PANTHER" id="PTHR10629:SF52">
    <property type="entry name" value="DNA (CYTOSINE-5)-METHYLTRANSFERASE 1"/>
    <property type="match status" value="1"/>
</dbReference>
<sequence length="657" mass="73671">MRRQGSAAPSCAGTSQEPIMIDDDIDYMSTNLYNAITICDDEDEVQFISERTAFVDNESRWGAPKPAPARPHATPRRQARPFVIYEPRTKPIINTSFLQGHWITDNFCLVPGLVVELREDPSSPFKCGDFVKIQSIYEDLNTHAVYLRGLLYRRTKTLDGMLPKKLNEVYQVLQQNSEDARAIEIQSLHDVPVSQVVRTRCLKHTNTPFPENSFRKLEDMHGQTTGFVKDHAQLTCRWKRIFQYTCSVDLRTGYQHMQSIERLTDAECDKGFRVPDVVLRKAVPKIESDLTVHDLTAQEATDQDAQFLSNMLNNTHISDPSVDSAYTFGDFYCGAGGVSIGAREAGFKVVYGVDHDRDACATYRLNFPGTTVFEETVSDNLTVRVQENAHVRCVHMSTVCKTISTAYTVRGKNHDANEATLFTISDILRKATPMVATLEQTFGALGPGKRQLFNAFVWQFTSMNYSVKWAVHTLSEYGVPQARKRLIMIGSCPGHPLPDFPIPTHAASFAESVPGLRPPVTIAEALQSIRDDTSNHNPTALAPKDLAPYSPHQLVRGCITTSGGQNNWHPSGKRHFTEREYACLQTFPLDHVFVGSRSSVVQQVGNAVPPAFSQKLYESIRKLFEEIDKQDCESAEVIQIDDDEEMLDDGRIVVDLT</sequence>
<dbReference type="PANTHER" id="PTHR10629">
    <property type="entry name" value="CYTOSINE-SPECIFIC METHYLTRANSFERASE"/>
    <property type="match status" value="1"/>
</dbReference>
<dbReference type="PROSITE" id="PS51679">
    <property type="entry name" value="SAM_MT_C5"/>
    <property type="match status" value="1"/>
</dbReference>
<dbReference type="InterPro" id="IPR029063">
    <property type="entry name" value="SAM-dependent_MTases_sf"/>
</dbReference>